<dbReference type="InterPro" id="IPR000774">
    <property type="entry name" value="PPIase_FKBP_N"/>
</dbReference>
<comment type="catalytic activity">
    <reaction evidence="1 5 6">
        <text>[protein]-peptidylproline (omega=180) = [protein]-peptidylproline (omega=0)</text>
        <dbReference type="Rhea" id="RHEA:16237"/>
        <dbReference type="Rhea" id="RHEA-COMP:10747"/>
        <dbReference type="Rhea" id="RHEA-COMP:10748"/>
        <dbReference type="ChEBI" id="CHEBI:83833"/>
        <dbReference type="ChEBI" id="CHEBI:83834"/>
        <dbReference type="EC" id="5.2.1.8"/>
    </reaction>
</comment>
<evidence type="ECO:0000259" key="7">
    <source>
        <dbReference type="PROSITE" id="PS50059"/>
    </source>
</evidence>
<organism evidence="8 9">
    <name type="scientific">Segatella oulorum</name>
    <dbReference type="NCBI Taxonomy" id="28136"/>
    <lineage>
        <taxon>Bacteria</taxon>
        <taxon>Pseudomonadati</taxon>
        <taxon>Bacteroidota</taxon>
        <taxon>Bacteroidia</taxon>
        <taxon>Bacteroidales</taxon>
        <taxon>Prevotellaceae</taxon>
        <taxon>Segatella</taxon>
    </lineage>
</organism>
<dbReference type="STRING" id="28136.SAMN02745202_00390"/>
<dbReference type="EMBL" id="FUXK01000003">
    <property type="protein sequence ID" value="SJZ52672.1"/>
    <property type="molecule type" value="Genomic_DNA"/>
</dbReference>
<dbReference type="GO" id="GO:0003755">
    <property type="term" value="F:peptidyl-prolyl cis-trans isomerase activity"/>
    <property type="evidence" value="ECO:0007669"/>
    <property type="project" value="UniProtKB-UniRule"/>
</dbReference>
<dbReference type="AlphaFoldDB" id="A0A1T4LCZ8"/>
<feature type="domain" description="PPIase FKBP-type" evidence="7">
    <location>
        <begin position="204"/>
        <end position="290"/>
    </location>
</feature>
<dbReference type="InterPro" id="IPR036944">
    <property type="entry name" value="PPIase_FKBP_N_sf"/>
</dbReference>
<dbReference type="eggNOG" id="COG0545">
    <property type="taxonomic scope" value="Bacteria"/>
</dbReference>
<evidence type="ECO:0000256" key="2">
    <source>
        <dbReference type="ARBA" id="ARBA00006577"/>
    </source>
</evidence>
<dbReference type="GO" id="GO:0006457">
    <property type="term" value="P:protein folding"/>
    <property type="evidence" value="ECO:0007669"/>
    <property type="project" value="InterPro"/>
</dbReference>
<dbReference type="Gene3D" id="1.10.287.460">
    <property type="entry name" value="Peptidyl-prolyl cis-trans isomerase, FKBP-type, N-terminal domain"/>
    <property type="match status" value="1"/>
</dbReference>
<dbReference type="PROSITE" id="PS50059">
    <property type="entry name" value="FKBP_PPIASE"/>
    <property type="match status" value="1"/>
</dbReference>
<dbReference type="Gene3D" id="3.10.50.40">
    <property type="match status" value="1"/>
</dbReference>
<keyword evidence="4 5" id="KW-0413">Isomerase</keyword>
<evidence type="ECO:0000256" key="1">
    <source>
        <dbReference type="ARBA" id="ARBA00000971"/>
    </source>
</evidence>
<evidence type="ECO:0000256" key="6">
    <source>
        <dbReference type="RuleBase" id="RU003915"/>
    </source>
</evidence>
<evidence type="ECO:0000256" key="5">
    <source>
        <dbReference type="PROSITE-ProRule" id="PRU00277"/>
    </source>
</evidence>
<dbReference type="InterPro" id="IPR001179">
    <property type="entry name" value="PPIase_FKBP_dom"/>
</dbReference>
<dbReference type="EC" id="5.2.1.8" evidence="6"/>
<dbReference type="SUPFAM" id="SSF54534">
    <property type="entry name" value="FKBP-like"/>
    <property type="match status" value="1"/>
</dbReference>
<dbReference type="PANTHER" id="PTHR43811:SF19">
    <property type="entry name" value="39 KDA FK506-BINDING NUCLEAR PROTEIN"/>
    <property type="match status" value="1"/>
</dbReference>
<protein>
    <recommendedName>
        <fullName evidence="6">Peptidyl-prolyl cis-trans isomerase</fullName>
        <ecNumber evidence="6">5.2.1.8</ecNumber>
    </recommendedName>
</protein>
<dbReference type="Proteomes" id="UP000190065">
    <property type="component" value="Unassembled WGS sequence"/>
</dbReference>
<dbReference type="Pfam" id="PF00254">
    <property type="entry name" value="FKBP_C"/>
    <property type="match status" value="1"/>
</dbReference>
<evidence type="ECO:0000256" key="3">
    <source>
        <dbReference type="ARBA" id="ARBA00023110"/>
    </source>
</evidence>
<evidence type="ECO:0000256" key="4">
    <source>
        <dbReference type="ARBA" id="ARBA00023235"/>
    </source>
</evidence>
<proteinExistence type="inferred from homology"/>
<dbReference type="InterPro" id="IPR046357">
    <property type="entry name" value="PPIase_dom_sf"/>
</dbReference>
<evidence type="ECO:0000313" key="8">
    <source>
        <dbReference type="EMBL" id="SJZ52672.1"/>
    </source>
</evidence>
<name>A0A1T4LCZ8_9BACT</name>
<evidence type="ECO:0000313" key="9">
    <source>
        <dbReference type="Proteomes" id="UP000190065"/>
    </source>
</evidence>
<dbReference type="PANTHER" id="PTHR43811">
    <property type="entry name" value="FKBP-TYPE PEPTIDYL-PROLYL CIS-TRANS ISOMERASE FKPA"/>
    <property type="match status" value="1"/>
</dbReference>
<sequence>MLTLVFLASVSFATLQAKEGKKKKGVVEQKEAVQLLTPNDTLSYVAGMTATEGLLPYLQQQFGVDSTGMADFLRGFNEAQQHVNDAAFKAYAAGMQIAEMVNSRILPNMRQGLEGTNDSIQRATFIKGFVDALHNDTLLFTPRKAAQSFMQHRDQAIARKNEAYKKENEAWLANNAKKEGFKTLPSGLQYKVLVEGKGAVPKDSDRVVVKYEGRLIDGTVFDSSYRRDPQTNTFRCDEVIKGWTQALTMMPVGSKWEVCIPQELAYGARQAGQIKPYSTLIFTVELVNIEKKK</sequence>
<gene>
    <name evidence="8" type="ORF">SAMN02745202_00390</name>
</gene>
<accession>A0A1T4LCZ8</accession>
<reference evidence="8 9" key="1">
    <citation type="submission" date="2017-02" db="EMBL/GenBank/DDBJ databases">
        <authorList>
            <person name="Peterson S.W."/>
        </authorList>
    </citation>
    <scope>NUCLEOTIDE SEQUENCE [LARGE SCALE GENOMIC DNA]</scope>
    <source>
        <strain evidence="8 9">ATCC 43324</strain>
    </source>
</reference>
<dbReference type="Pfam" id="PF01346">
    <property type="entry name" value="FKBP_N"/>
    <property type="match status" value="1"/>
</dbReference>
<keyword evidence="3 5" id="KW-0697">Rotamase</keyword>
<comment type="similarity">
    <text evidence="2 6">Belongs to the FKBP-type PPIase family.</text>
</comment>